<sequence length="136" mass="15801">MKIKKDDLTIKAFIYTERKLIRKRIQLYDEMLNLNGTQSITNKLLKLKNIEVDRLVQIESLVTNHIDSPEAIADFLLAKDELKIGTGCKIKQAPYGIYIDDIKQEGVKDVQIKKNSRQWTEVQITYMANSFIKEKV</sequence>
<reference evidence="1 2" key="1">
    <citation type="submission" date="2019-11" db="EMBL/GenBank/DDBJ databases">
        <title>Gastrointestinal microbiota of Peromyscus leucopus.</title>
        <authorList>
            <person name="Milovic A."/>
            <person name="Bassam K."/>
            <person name="Barbour A.G."/>
        </authorList>
    </citation>
    <scope>NUCLEOTIDE SEQUENCE [LARGE SCALE GENOMIC DNA]</scope>
    <source>
        <strain evidence="1 2">LL8</strain>
    </source>
</reference>
<comment type="caution">
    <text evidence="1">The sequence shown here is derived from an EMBL/GenBank/DDBJ whole genome shotgun (WGS) entry which is preliminary data.</text>
</comment>
<accession>A0A9X4XBB2</accession>
<gene>
    <name evidence="1" type="ORF">GJU95_08840</name>
</gene>
<dbReference type="Proteomes" id="UP000488295">
    <property type="component" value="Unassembled WGS sequence"/>
</dbReference>
<protein>
    <submittedName>
        <fullName evidence="1">Uncharacterized protein</fullName>
    </submittedName>
</protein>
<organism evidence="1 2">
    <name type="scientific">Lactobacillus johnsonii</name>
    <dbReference type="NCBI Taxonomy" id="33959"/>
    <lineage>
        <taxon>Bacteria</taxon>
        <taxon>Bacillati</taxon>
        <taxon>Bacillota</taxon>
        <taxon>Bacilli</taxon>
        <taxon>Lactobacillales</taxon>
        <taxon>Lactobacillaceae</taxon>
        <taxon>Lactobacillus</taxon>
    </lineage>
</organism>
<dbReference type="EMBL" id="WKKC01000030">
    <property type="protein sequence ID" value="MTE03865.1"/>
    <property type="molecule type" value="Genomic_DNA"/>
</dbReference>
<dbReference type="AlphaFoldDB" id="A0A9X4XBB2"/>
<dbReference type="RefSeq" id="WP_155692911.1">
    <property type="nucleotide sequence ID" value="NZ_WKKC01000030.1"/>
</dbReference>
<evidence type="ECO:0000313" key="2">
    <source>
        <dbReference type="Proteomes" id="UP000488295"/>
    </source>
</evidence>
<evidence type="ECO:0000313" key="1">
    <source>
        <dbReference type="EMBL" id="MTE03865.1"/>
    </source>
</evidence>
<name>A0A9X4XBB2_LACJH</name>
<proteinExistence type="predicted"/>